<feature type="compositionally biased region" description="Basic and acidic residues" evidence="1">
    <location>
        <begin position="57"/>
        <end position="68"/>
    </location>
</feature>
<name>A0ABN7PDC4_TIMPD</name>
<evidence type="ECO:0000256" key="1">
    <source>
        <dbReference type="SAM" id="MobiDB-lite"/>
    </source>
</evidence>
<dbReference type="EMBL" id="CAJPIN010026618">
    <property type="protein sequence ID" value="CAG2063458.1"/>
    <property type="molecule type" value="Genomic_DNA"/>
</dbReference>
<feature type="region of interest" description="Disordered" evidence="1">
    <location>
        <begin position="57"/>
        <end position="77"/>
    </location>
</feature>
<dbReference type="Proteomes" id="UP001153148">
    <property type="component" value="Unassembled WGS sequence"/>
</dbReference>
<proteinExistence type="predicted"/>
<sequence>MGYTCFFICFMEKSNITINNTIDVEGLTDHKNDSDESDKTVNDDILLPLLKECKNKEVSNKKPTSNDHKNHHGVSPQAIYTDRVATIISDDSANIFG</sequence>
<reference evidence="2" key="1">
    <citation type="submission" date="2021-03" db="EMBL/GenBank/DDBJ databases">
        <authorList>
            <person name="Tran Van P."/>
        </authorList>
    </citation>
    <scope>NUCLEOTIDE SEQUENCE</scope>
</reference>
<protein>
    <submittedName>
        <fullName evidence="2">Uncharacterized protein</fullName>
    </submittedName>
</protein>
<accession>A0ABN7PDC4</accession>
<evidence type="ECO:0000313" key="2">
    <source>
        <dbReference type="EMBL" id="CAG2063458.1"/>
    </source>
</evidence>
<organism evidence="2 3">
    <name type="scientific">Timema podura</name>
    <name type="common">Walking stick</name>
    <dbReference type="NCBI Taxonomy" id="61482"/>
    <lineage>
        <taxon>Eukaryota</taxon>
        <taxon>Metazoa</taxon>
        <taxon>Ecdysozoa</taxon>
        <taxon>Arthropoda</taxon>
        <taxon>Hexapoda</taxon>
        <taxon>Insecta</taxon>
        <taxon>Pterygota</taxon>
        <taxon>Neoptera</taxon>
        <taxon>Polyneoptera</taxon>
        <taxon>Phasmatodea</taxon>
        <taxon>Timematodea</taxon>
        <taxon>Timematoidea</taxon>
        <taxon>Timematidae</taxon>
        <taxon>Timema</taxon>
    </lineage>
</organism>
<keyword evidence="3" id="KW-1185">Reference proteome</keyword>
<feature type="non-terminal residue" evidence="2">
    <location>
        <position position="97"/>
    </location>
</feature>
<evidence type="ECO:0000313" key="3">
    <source>
        <dbReference type="Proteomes" id="UP001153148"/>
    </source>
</evidence>
<comment type="caution">
    <text evidence="2">The sequence shown here is derived from an EMBL/GenBank/DDBJ whole genome shotgun (WGS) entry which is preliminary data.</text>
</comment>
<gene>
    <name evidence="2" type="ORF">TPAB3V08_LOCUS10405</name>
</gene>